<evidence type="ECO:0000256" key="7">
    <source>
        <dbReference type="ARBA" id="ARBA00013303"/>
    </source>
</evidence>
<evidence type="ECO:0000313" key="16">
    <source>
        <dbReference type="Proteomes" id="UP000306918"/>
    </source>
</evidence>
<dbReference type="Gene3D" id="2.60.120.260">
    <property type="entry name" value="Galactose-binding domain-like"/>
    <property type="match status" value="1"/>
</dbReference>
<dbReference type="InterPro" id="IPR014718">
    <property type="entry name" value="GH-type_carb-bd"/>
</dbReference>
<dbReference type="Pfam" id="PF02929">
    <property type="entry name" value="Bgal_small_N"/>
    <property type="match status" value="1"/>
</dbReference>
<dbReference type="EC" id="3.2.1.23" evidence="6 12"/>
<dbReference type="SUPFAM" id="SSF49785">
    <property type="entry name" value="Galactose-binding domain-like"/>
    <property type="match status" value="1"/>
</dbReference>
<evidence type="ECO:0000256" key="11">
    <source>
        <dbReference type="ARBA" id="ARBA00032230"/>
    </source>
</evidence>
<accession>A0A4S8HSA8</accession>
<keyword evidence="13" id="KW-0732">Signal</keyword>
<dbReference type="Pfam" id="PF00703">
    <property type="entry name" value="Glyco_hydro_2"/>
    <property type="match status" value="1"/>
</dbReference>
<feature type="signal peptide" evidence="13">
    <location>
        <begin position="1"/>
        <end position="20"/>
    </location>
</feature>
<dbReference type="Proteomes" id="UP000306918">
    <property type="component" value="Unassembled WGS sequence"/>
</dbReference>
<dbReference type="Gene3D" id="3.20.20.80">
    <property type="entry name" value="Glycosidases"/>
    <property type="match status" value="1"/>
</dbReference>
<comment type="catalytic activity">
    <reaction evidence="1 12">
        <text>Hydrolysis of terminal non-reducing beta-D-galactose residues in beta-D-galactosides.</text>
        <dbReference type="EC" id="3.2.1.23"/>
    </reaction>
</comment>
<dbReference type="InterPro" id="IPR011013">
    <property type="entry name" value="Gal_mutarotase_sf_dom"/>
</dbReference>
<evidence type="ECO:0000313" key="15">
    <source>
        <dbReference type="EMBL" id="THU38427.1"/>
    </source>
</evidence>
<dbReference type="PANTHER" id="PTHR46323">
    <property type="entry name" value="BETA-GALACTOSIDASE"/>
    <property type="match status" value="1"/>
</dbReference>
<evidence type="ECO:0000256" key="10">
    <source>
        <dbReference type="ARBA" id="ARBA00023295"/>
    </source>
</evidence>
<dbReference type="FunFam" id="3.20.20.80:FF:000018">
    <property type="entry name" value="Beta-galactosidase"/>
    <property type="match status" value="1"/>
</dbReference>
<feature type="domain" description="Beta galactosidase small chain/" evidence="14">
    <location>
        <begin position="769"/>
        <end position="1045"/>
    </location>
</feature>
<evidence type="ECO:0000256" key="6">
    <source>
        <dbReference type="ARBA" id="ARBA00012756"/>
    </source>
</evidence>
<keyword evidence="10 12" id="KW-0326">Glycosidase</keyword>
<dbReference type="InterPro" id="IPR013783">
    <property type="entry name" value="Ig-like_fold"/>
</dbReference>
<dbReference type="InterPro" id="IPR004199">
    <property type="entry name" value="B-gal_small/dom_5"/>
</dbReference>
<name>A0A4S8HSA8_9BACT</name>
<dbReference type="GO" id="GO:0009341">
    <property type="term" value="C:beta-galactosidase complex"/>
    <property type="evidence" value="ECO:0007669"/>
    <property type="project" value="InterPro"/>
</dbReference>
<comment type="subunit">
    <text evidence="5">Monomer.</text>
</comment>
<comment type="caution">
    <text evidence="15">The sequence shown here is derived from an EMBL/GenBank/DDBJ whole genome shotgun (WGS) entry which is preliminary data.</text>
</comment>
<reference evidence="15 16" key="1">
    <citation type="submission" date="2019-04" db="EMBL/GenBank/DDBJ databases">
        <title>Niastella caeni sp. nov., isolated from activated sludge.</title>
        <authorList>
            <person name="Sheng M."/>
        </authorList>
    </citation>
    <scope>NUCLEOTIDE SEQUENCE [LARGE SCALE GENOMIC DNA]</scope>
    <source>
        <strain evidence="15 16">HX-2-15</strain>
    </source>
</reference>
<dbReference type="Pfam" id="PF16353">
    <property type="entry name" value="LacZ_4"/>
    <property type="match status" value="1"/>
</dbReference>
<dbReference type="InterPro" id="IPR006103">
    <property type="entry name" value="Glyco_hydro_2_cat"/>
</dbReference>
<dbReference type="AlphaFoldDB" id="A0A4S8HSA8"/>
<evidence type="ECO:0000256" key="5">
    <source>
        <dbReference type="ARBA" id="ARBA00011245"/>
    </source>
</evidence>
<dbReference type="InterPro" id="IPR017853">
    <property type="entry name" value="GH"/>
</dbReference>
<dbReference type="GO" id="GO:0004565">
    <property type="term" value="F:beta-galactosidase activity"/>
    <property type="evidence" value="ECO:0007669"/>
    <property type="project" value="UniProtKB-EC"/>
</dbReference>
<dbReference type="PANTHER" id="PTHR46323:SF2">
    <property type="entry name" value="BETA-GALACTOSIDASE"/>
    <property type="match status" value="1"/>
</dbReference>
<dbReference type="PROSITE" id="PS00719">
    <property type="entry name" value="GLYCOSYL_HYDROL_F2_1"/>
    <property type="match status" value="1"/>
</dbReference>
<dbReference type="Gene3D" id="2.70.98.10">
    <property type="match status" value="1"/>
</dbReference>
<dbReference type="InterPro" id="IPR036156">
    <property type="entry name" value="Beta-gal/glucu_dom_sf"/>
</dbReference>
<dbReference type="Pfam" id="PF02837">
    <property type="entry name" value="Glyco_hydro_2_N"/>
    <property type="match status" value="1"/>
</dbReference>
<evidence type="ECO:0000256" key="12">
    <source>
        <dbReference type="RuleBase" id="RU361154"/>
    </source>
</evidence>
<dbReference type="InterPro" id="IPR032312">
    <property type="entry name" value="LacZ_4"/>
</dbReference>
<dbReference type="InterPro" id="IPR008979">
    <property type="entry name" value="Galactose-bd-like_sf"/>
</dbReference>
<keyword evidence="9" id="KW-0106">Calcium</keyword>
<proteinExistence type="inferred from homology"/>
<comment type="cofactor">
    <cofactor evidence="3">
        <name>Na(+)</name>
        <dbReference type="ChEBI" id="CHEBI:29101"/>
    </cofactor>
</comment>
<protein>
    <recommendedName>
        <fullName evidence="7 12">Beta-galactosidase</fullName>
        <ecNumber evidence="6 12">3.2.1.23</ecNumber>
    </recommendedName>
    <alternativeName>
        <fullName evidence="11 12">Lactase</fullName>
    </alternativeName>
</protein>
<evidence type="ECO:0000256" key="9">
    <source>
        <dbReference type="ARBA" id="ARBA00022837"/>
    </source>
</evidence>
<dbReference type="SUPFAM" id="SSF49303">
    <property type="entry name" value="beta-Galactosidase/glucuronidase domain"/>
    <property type="match status" value="2"/>
</dbReference>
<dbReference type="Gene3D" id="2.60.40.10">
    <property type="entry name" value="Immunoglobulins"/>
    <property type="match status" value="2"/>
</dbReference>
<evidence type="ECO:0000256" key="4">
    <source>
        <dbReference type="ARBA" id="ARBA00007401"/>
    </source>
</evidence>
<dbReference type="SMART" id="SM01038">
    <property type="entry name" value="Bgal_small_N"/>
    <property type="match status" value="1"/>
</dbReference>
<keyword evidence="16" id="KW-1185">Reference proteome</keyword>
<gene>
    <name evidence="15" type="ORF">FAM09_17310</name>
</gene>
<dbReference type="InterPro" id="IPR050347">
    <property type="entry name" value="Bact_Beta-galactosidase"/>
</dbReference>
<evidence type="ECO:0000256" key="2">
    <source>
        <dbReference type="ARBA" id="ARBA00001913"/>
    </source>
</evidence>
<keyword evidence="8 12" id="KW-0378">Hydrolase</keyword>
<dbReference type="RefSeq" id="WP_136578383.1">
    <property type="nucleotide sequence ID" value="NZ_STFF01000004.1"/>
</dbReference>
<dbReference type="InterPro" id="IPR023230">
    <property type="entry name" value="Glyco_hydro_2_CS"/>
</dbReference>
<dbReference type="InterPro" id="IPR006104">
    <property type="entry name" value="Glyco_hydro_2_N"/>
</dbReference>
<evidence type="ECO:0000259" key="14">
    <source>
        <dbReference type="SMART" id="SM01038"/>
    </source>
</evidence>
<dbReference type="SUPFAM" id="SSF51445">
    <property type="entry name" value="(Trans)glycosidases"/>
    <property type="match status" value="1"/>
</dbReference>
<dbReference type="SUPFAM" id="SSF74650">
    <property type="entry name" value="Galactose mutarotase-like"/>
    <property type="match status" value="1"/>
</dbReference>
<dbReference type="PRINTS" id="PR00132">
    <property type="entry name" value="GLHYDRLASE2"/>
</dbReference>
<dbReference type="PROSITE" id="PS00608">
    <property type="entry name" value="GLYCOSYL_HYDROL_F2_2"/>
    <property type="match status" value="1"/>
</dbReference>
<evidence type="ECO:0000256" key="13">
    <source>
        <dbReference type="SAM" id="SignalP"/>
    </source>
</evidence>
<dbReference type="OrthoDB" id="9801077at2"/>
<dbReference type="InterPro" id="IPR023232">
    <property type="entry name" value="Glyco_hydro_2_AS"/>
</dbReference>
<comment type="cofactor">
    <cofactor evidence="2">
        <name>Ca(2+)</name>
        <dbReference type="ChEBI" id="CHEBI:29108"/>
    </cofactor>
</comment>
<sequence>MIRIKVLPFLVFVVSTGINAYGQQNDWENEQVFGINKEASHATYIPYANIQQALQHVPTASPWFLSLDGNWKFNWVKQPSERPVDFYTENFNDSKWKSIPVPSNMEMHGYGTPIYTNITYPFKYDPPRVMGAVPANWTLHREPNPVGSYRRYFEVPANWNGKEIFIHFKGVQSAFYIWVNGQRVGYSENSMSPAEFNITRYIKPGKNVLAVEVYKFSDASYLEDQDMFRFSGIHRSVFLYANPKLQLRDFFLQTQLSPDLKSAVLNIKAAVKNKATAKSAISKVDVFLYNALGELVGNKPVASKIFAGIRTGEEITLTMQAPVPNPQLWSAEIPTLYTAVLVLKDNKENVLQVLHSKIGFRKVEIKNRQLYVNGEAVLLKGVNRHEVHPKYGKAIPVETMVRDIQLMKQYNINTVRTCHYPNDPEWYRLCDEYGLYVIDEANLETHGAGDQLSKDPKWKAAYVDRQVRLVERDKNHPSVIIWSMGNESWGGENFVAGKAAILAIDSSRPIHYEGYNDIADIESTMYPSVSTLKAEGEKSSAKPFFMCEYAHAMGNAIGNLKEYWEVIESHQRLIGGCIWEWVDQGVNKPVPGSATGETFYGYGGEFGDVPNDGTFSIKGLVTSDRTIKPEIEEVKKVYQYIKIKPVNVLTGSIEIVNKYNFINLDQFSITWSLSADGKVIQSGVLPPLHLAPTQTAQVTIPFSEPVITPGTEYWLRIDARLKQDVAWAPQGHSVAYEQIALPFAVPAKPTIEITELADISVNQDNNAVTVNGKTFQAAFDKAAGTLSSLVYNNKIIIEGAAGGPLFNLYRATMDNDRTQERGPYLEWEKAGYDSLQYKLRSFTINEVTKKCITLTTVTEAATTNGFTITTTIQYAVYGNGYIKVNASFEPSHGTLNIPRLGVKMLLHEGLENVQWYGRGPHENYADRKEAAAVGQYGQTVAKMLEPYERPQGMANREEVRWVTLCDADNEGIMIVAHDRLSFTALHFTDQDLHKAEHLYQLKPRKETVLSLDQAQQGIGNASCGPDQLLQYKIPFKPATLSFSIQPYDPLKGEPGEYAKWELK</sequence>
<evidence type="ECO:0000256" key="1">
    <source>
        <dbReference type="ARBA" id="ARBA00001412"/>
    </source>
</evidence>
<dbReference type="GO" id="GO:0030246">
    <property type="term" value="F:carbohydrate binding"/>
    <property type="evidence" value="ECO:0007669"/>
    <property type="project" value="InterPro"/>
</dbReference>
<evidence type="ECO:0000256" key="3">
    <source>
        <dbReference type="ARBA" id="ARBA00001959"/>
    </source>
</evidence>
<dbReference type="InterPro" id="IPR006102">
    <property type="entry name" value="Ig-like_GH2"/>
</dbReference>
<organism evidence="15 16">
    <name type="scientific">Niastella caeni</name>
    <dbReference type="NCBI Taxonomy" id="2569763"/>
    <lineage>
        <taxon>Bacteria</taxon>
        <taxon>Pseudomonadati</taxon>
        <taxon>Bacteroidota</taxon>
        <taxon>Chitinophagia</taxon>
        <taxon>Chitinophagales</taxon>
        <taxon>Chitinophagaceae</taxon>
        <taxon>Niastella</taxon>
    </lineage>
</organism>
<evidence type="ECO:0000256" key="8">
    <source>
        <dbReference type="ARBA" id="ARBA00022801"/>
    </source>
</evidence>
<comment type="similarity">
    <text evidence="4 12">Belongs to the glycosyl hydrolase 2 family.</text>
</comment>
<dbReference type="Pfam" id="PF02836">
    <property type="entry name" value="Glyco_hydro_2_C"/>
    <property type="match status" value="1"/>
</dbReference>
<dbReference type="GO" id="GO:0005990">
    <property type="term" value="P:lactose catabolic process"/>
    <property type="evidence" value="ECO:0007669"/>
    <property type="project" value="TreeGrafter"/>
</dbReference>
<dbReference type="EMBL" id="STFF01000004">
    <property type="protein sequence ID" value="THU38427.1"/>
    <property type="molecule type" value="Genomic_DNA"/>
</dbReference>
<feature type="chain" id="PRO_5020330080" description="Beta-galactosidase" evidence="13">
    <location>
        <begin position="21"/>
        <end position="1063"/>
    </location>
</feature>
<dbReference type="InterPro" id="IPR006101">
    <property type="entry name" value="Glyco_hydro_2"/>
</dbReference>